<comment type="caution">
    <text evidence="2">The sequence shown here is derived from an EMBL/GenBank/DDBJ whole genome shotgun (WGS) entry which is preliminary data.</text>
</comment>
<sequence length="188" mass="21813">MTFLNALVTFSTFLIINRYVIEFTDSNLLLILISSTLVFGFYNFRLKPKCFAGDVGSITIGFAIIYLIIKLFLESNSFIIFLMLGVYLLDGGWTIIERVIRKENVLKAHRRHMYQLFANDLKMNHLKISTGYFMVQTCLNILVVYSIISNPFNDFFILLSIMSLMTIVYFLVKIKVYKKIGSTEHNEK</sequence>
<accession>A0ABP9C3I5</accession>
<dbReference type="Proteomes" id="UP001501433">
    <property type="component" value="Unassembled WGS sequence"/>
</dbReference>
<feature type="transmembrane region" description="Helical" evidence="1">
    <location>
        <begin position="78"/>
        <end position="96"/>
    </location>
</feature>
<protein>
    <submittedName>
        <fullName evidence="2">Uncharacterized protein</fullName>
    </submittedName>
</protein>
<feature type="transmembrane region" description="Helical" evidence="1">
    <location>
        <begin position="155"/>
        <end position="172"/>
    </location>
</feature>
<organism evidence="2 3">
    <name type="scientific">Litoribaculum gwangyangense</name>
    <dbReference type="NCBI Taxonomy" id="1130722"/>
    <lineage>
        <taxon>Bacteria</taxon>
        <taxon>Pseudomonadati</taxon>
        <taxon>Bacteroidota</taxon>
        <taxon>Flavobacteriia</taxon>
        <taxon>Flavobacteriales</taxon>
        <taxon>Flavobacteriaceae</taxon>
        <taxon>Litoribaculum</taxon>
    </lineage>
</organism>
<feature type="transmembrane region" description="Helical" evidence="1">
    <location>
        <begin position="51"/>
        <end position="72"/>
    </location>
</feature>
<evidence type="ECO:0000256" key="1">
    <source>
        <dbReference type="SAM" id="Phobius"/>
    </source>
</evidence>
<evidence type="ECO:0000313" key="3">
    <source>
        <dbReference type="Proteomes" id="UP001501433"/>
    </source>
</evidence>
<keyword evidence="1" id="KW-0812">Transmembrane</keyword>
<keyword evidence="3" id="KW-1185">Reference proteome</keyword>
<reference evidence="3" key="1">
    <citation type="journal article" date="2019" name="Int. J. Syst. Evol. Microbiol.">
        <title>The Global Catalogue of Microorganisms (GCM) 10K type strain sequencing project: providing services to taxonomists for standard genome sequencing and annotation.</title>
        <authorList>
            <consortium name="The Broad Institute Genomics Platform"/>
            <consortium name="The Broad Institute Genome Sequencing Center for Infectious Disease"/>
            <person name="Wu L."/>
            <person name="Ma J."/>
        </authorList>
    </citation>
    <scope>NUCLEOTIDE SEQUENCE [LARGE SCALE GENOMIC DNA]</scope>
    <source>
        <strain evidence="3">JCM 18325</strain>
    </source>
</reference>
<evidence type="ECO:0000313" key="2">
    <source>
        <dbReference type="EMBL" id="GAA4802498.1"/>
    </source>
</evidence>
<dbReference type="EMBL" id="BAABJW010000001">
    <property type="protein sequence ID" value="GAA4802498.1"/>
    <property type="molecule type" value="Genomic_DNA"/>
</dbReference>
<gene>
    <name evidence="2" type="ORF">GCM10023330_05750</name>
</gene>
<feature type="transmembrane region" description="Helical" evidence="1">
    <location>
        <begin position="131"/>
        <end position="149"/>
    </location>
</feature>
<keyword evidence="1" id="KW-0472">Membrane</keyword>
<feature type="transmembrane region" description="Helical" evidence="1">
    <location>
        <begin position="28"/>
        <end position="44"/>
    </location>
</feature>
<keyword evidence="1" id="KW-1133">Transmembrane helix</keyword>
<proteinExistence type="predicted"/>
<name>A0ABP9C3I5_9FLAO</name>